<feature type="compositionally biased region" description="Polar residues" evidence="1">
    <location>
        <begin position="1"/>
        <end position="21"/>
    </location>
</feature>
<dbReference type="OrthoDB" id="67965at2759"/>
<proteinExistence type="predicted"/>
<sequence>MAWFTSTEKAASTPTEPNTEGGSRLGMGAEQDRYSSHFQVPDGTADRVRDGVDRAKEGLRDFATKKGNGAEQDRYASHFSLDNDPVAAAARWLANQQGGVSGAEQDRYGGWFGLGHDGWTRARHMASTQGVGAEQDRYGSHFAIDTRSVKRAAMSVQEGINQARDR</sequence>
<reference evidence="2" key="1">
    <citation type="journal article" date="2020" name="Mol. Plant Microbe Interact.">
        <title>Genome Sequence of the Biocontrol Agent Coniothyrium minitans strain Conio (IMI 134523).</title>
        <authorList>
            <person name="Patel D."/>
            <person name="Shittu T.A."/>
            <person name="Baroncelli R."/>
            <person name="Muthumeenakshi S."/>
            <person name="Osborne T.H."/>
            <person name="Janganan T.K."/>
            <person name="Sreenivasaprasad S."/>
        </authorList>
    </citation>
    <scope>NUCLEOTIDE SEQUENCE</scope>
    <source>
        <strain evidence="2">Conio</strain>
    </source>
</reference>
<comment type="caution">
    <text evidence="2">The sequence shown here is derived from an EMBL/GenBank/DDBJ whole genome shotgun (WGS) entry which is preliminary data.</text>
</comment>
<organism evidence="2 3">
    <name type="scientific">Paraphaeosphaeria minitans</name>
    <dbReference type="NCBI Taxonomy" id="565426"/>
    <lineage>
        <taxon>Eukaryota</taxon>
        <taxon>Fungi</taxon>
        <taxon>Dikarya</taxon>
        <taxon>Ascomycota</taxon>
        <taxon>Pezizomycotina</taxon>
        <taxon>Dothideomycetes</taxon>
        <taxon>Pleosporomycetidae</taxon>
        <taxon>Pleosporales</taxon>
        <taxon>Massarineae</taxon>
        <taxon>Didymosphaeriaceae</taxon>
        <taxon>Paraphaeosphaeria</taxon>
    </lineage>
</organism>
<keyword evidence="3" id="KW-1185">Reference proteome</keyword>
<evidence type="ECO:0000256" key="1">
    <source>
        <dbReference type="SAM" id="MobiDB-lite"/>
    </source>
</evidence>
<protein>
    <submittedName>
        <fullName evidence="2">Uncharacterized protein</fullName>
    </submittedName>
</protein>
<dbReference type="Proteomes" id="UP000756921">
    <property type="component" value="Unassembled WGS sequence"/>
</dbReference>
<evidence type="ECO:0000313" key="3">
    <source>
        <dbReference type="Proteomes" id="UP000756921"/>
    </source>
</evidence>
<feature type="region of interest" description="Disordered" evidence="1">
    <location>
        <begin position="1"/>
        <end position="50"/>
    </location>
</feature>
<accession>A0A9P6KMQ8</accession>
<gene>
    <name evidence="2" type="ORF">PMIN01_10161</name>
</gene>
<evidence type="ECO:0000313" key="2">
    <source>
        <dbReference type="EMBL" id="KAF9732232.1"/>
    </source>
</evidence>
<dbReference type="AlphaFoldDB" id="A0A9P6KMQ8"/>
<dbReference type="EMBL" id="WJXW01000011">
    <property type="protein sequence ID" value="KAF9732232.1"/>
    <property type="molecule type" value="Genomic_DNA"/>
</dbReference>
<name>A0A9P6KMQ8_9PLEO</name>